<accession>A0AAV4RI86</accession>
<dbReference type="AlphaFoldDB" id="A0AAV4RI86"/>
<proteinExistence type="predicted"/>
<comment type="caution">
    <text evidence="1">The sequence shown here is derived from an EMBL/GenBank/DDBJ whole genome shotgun (WGS) entry which is preliminary data.</text>
</comment>
<gene>
    <name evidence="2" type="ORF">CDAR_388741</name>
    <name evidence="1" type="ORF">CDAR_555911</name>
</gene>
<sequence length="111" mass="12739">MIVYDGVKQKITLWSAESLFILSQLNHLFANLQETDFSVIIMSIYGVAQSQAACFCNPVTKIASHVFQMLLRIDLIILKVIPVSKRCSTGKEFRGWIMLLERKTSNCELWR</sequence>
<dbReference type="Proteomes" id="UP001054837">
    <property type="component" value="Unassembled WGS sequence"/>
</dbReference>
<evidence type="ECO:0000313" key="2">
    <source>
        <dbReference type="EMBL" id="GIY44269.1"/>
    </source>
</evidence>
<reference evidence="1 3" key="1">
    <citation type="submission" date="2021-06" db="EMBL/GenBank/DDBJ databases">
        <title>Caerostris darwini draft genome.</title>
        <authorList>
            <person name="Kono N."/>
            <person name="Arakawa K."/>
        </authorList>
    </citation>
    <scope>NUCLEOTIDE SEQUENCE [LARGE SCALE GENOMIC DNA]</scope>
</reference>
<organism evidence="1 3">
    <name type="scientific">Caerostris darwini</name>
    <dbReference type="NCBI Taxonomy" id="1538125"/>
    <lineage>
        <taxon>Eukaryota</taxon>
        <taxon>Metazoa</taxon>
        <taxon>Ecdysozoa</taxon>
        <taxon>Arthropoda</taxon>
        <taxon>Chelicerata</taxon>
        <taxon>Arachnida</taxon>
        <taxon>Araneae</taxon>
        <taxon>Araneomorphae</taxon>
        <taxon>Entelegynae</taxon>
        <taxon>Araneoidea</taxon>
        <taxon>Araneidae</taxon>
        <taxon>Caerostris</taxon>
    </lineage>
</organism>
<keyword evidence="3" id="KW-1185">Reference proteome</keyword>
<evidence type="ECO:0000313" key="1">
    <source>
        <dbReference type="EMBL" id="GIY21160.1"/>
    </source>
</evidence>
<dbReference type="EMBL" id="BPLQ01006255">
    <property type="protein sequence ID" value="GIY21160.1"/>
    <property type="molecule type" value="Genomic_DNA"/>
</dbReference>
<dbReference type="EMBL" id="BPLQ01009489">
    <property type="protein sequence ID" value="GIY44269.1"/>
    <property type="molecule type" value="Genomic_DNA"/>
</dbReference>
<evidence type="ECO:0000313" key="3">
    <source>
        <dbReference type="Proteomes" id="UP001054837"/>
    </source>
</evidence>
<name>A0AAV4RI86_9ARAC</name>
<protein>
    <submittedName>
        <fullName evidence="1">Uncharacterized protein</fullName>
    </submittedName>
</protein>